<evidence type="ECO:0000313" key="2">
    <source>
        <dbReference type="Proteomes" id="UP001282284"/>
    </source>
</evidence>
<dbReference type="Proteomes" id="UP001282284">
    <property type="component" value="Unassembled WGS sequence"/>
</dbReference>
<evidence type="ECO:0008006" key="3">
    <source>
        <dbReference type="Google" id="ProtNLM"/>
    </source>
</evidence>
<dbReference type="NCBIfam" id="NF047593">
    <property type="entry name" value="IS66_ISAeme5_TnpA"/>
    <property type="match status" value="1"/>
</dbReference>
<organism evidence="1 2">
    <name type="scientific">Sporosarcina saromensis</name>
    <dbReference type="NCBI Taxonomy" id="359365"/>
    <lineage>
        <taxon>Bacteria</taxon>
        <taxon>Bacillati</taxon>
        <taxon>Bacillota</taxon>
        <taxon>Bacilli</taxon>
        <taxon>Bacillales</taxon>
        <taxon>Caryophanaceae</taxon>
        <taxon>Sporosarcina</taxon>
    </lineage>
</organism>
<keyword evidence="2" id="KW-1185">Reference proteome</keyword>
<dbReference type="EMBL" id="JAUBDI010000043">
    <property type="protein sequence ID" value="MDW0115316.1"/>
    <property type="molecule type" value="Genomic_DNA"/>
</dbReference>
<accession>A0ABU4GEG6</accession>
<sequence length="111" mass="12786">MSELANPSAIHDEKDARWIEIIEQWKDSGMTMSEWIRGQDEVTYYQLVNARRRLYPEEVYGTGKPNTWSAITMELPSSSMNVHVNGLYIEVPPGFDRTLLLEIVEVLKDAN</sequence>
<evidence type="ECO:0000313" key="1">
    <source>
        <dbReference type="EMBL" id="MDW0115316.1"/>
    </source>
</evidence>
<dbReference type="RefSeq" id="WP_317946915.1">
    <property type="nucleotide sequence ID" value="NZ_JAUBDI010000043.1"/>
</dbReference>
<protein>
    <recommendedName>
        <fullName evidence="3">Phage ABA sandwich domain-containing protein</fullName>
    </recommendedName>
</protein>
<reference evidence="1 2" key="1">
    <citation type="submission" date="2023-06" db="EMBL/GenBank/DDBJ databases">
        <title>Sporosarcina sp. nov., isolated from Korean traditional fermented seafood 'Jeotgal'.</title>
        <authorList>
            <person name="Yang A.I."/>
            <person name="Shin N.-R."/>
        </authorList>
    </citation>
    <scope>NUCLEOTIDE SEQUENCE [LARGE SCALE GENOMIC DNA]</scope>
    <source>
        <strain evidence="1 2">KCTC13119</strain>
    </source>
</reference>
<comment type="caution">
    <text evidence="1">The sequence shown here is derived from an EMBL/GenBank/DDBJ whole genome shotgun (WGS) entry which is preliminary data.</text>
</comment>
<gene>
    <name evidence="1" type="ORF">QT711_19385</name>
</gene>
<proteinExistence type="predicted"/>
<name>A0ABU4GEG6_9BACL</name>